<evidence type="ECO:0000313" key="2">
    <source>
        <dbReference type="Proteomes" id="UP000295334"/>
    </source>
</evidence>
<sequence length="164" mass="18226">MKRSLVPAVIFLIVFLAACTKDKFGRSHSVLANRSAHRIVVVPYANGLPDSSLVRAMNPGDSAYVFESGSNERDVAPTWTEELRRFDSVRVAFIDTAAAGHDTVRIAHVRAGIVPSYPKYIPFSAARSLYNKAAWSEEIIDDSRNVLIGRFTYTFTEADFRAAR</sequence>
<keyword evidence="2" id="KW-1185">Reference proteome</keyword>
<name>A0A4R1BMT4_9BACT</name>
<accession>A0A4R1BMT4</accession>
<dbReference type="OrthoDB" id="1503736at2"/>
<comment type="caution">
    <text evidence="1">The sequence shown here is derived from an EMBL/GenBank/DDBJ whole genome shotgun (WGS) entry which is preliminary data.</text>
</comment>
<dbReference type="EMBL" id="SJZI01000003">
    <property type="protein sequence ID" value="TCJ18783.1"/>
    <property type="molecule type" value="Genomic_DNA"/>
</dbReference>
<dbReference type="RefSeq" id="WP_131446786.1">
    <property type="nucleotide sequence ID" value="NZ_SJZI01000003.1"/>
</dbReference>
<organism evidence="1 2">
    <name type="scientific">Flaviaesturariibacter flavus</name>
    <dbReference type="NCBI Taxonomy" id="2502780"/>
    <lineage>
        <taxon>Bacteria</taxon>
        <taxon>Pseudomonadati</taxon>
        <taxon>Bacteroidota</taxon>
        <taxon>Chitinophagia</taxon>
        <taxon>Chitinophagales</taxon>
        <taxon>Chitinophagaceae</taxon>
        <taxon>Flaviaestuariibacter</taxon>
    </lineage>
</organism>
<dbReference type="PROSITE" id="PS51257">
    <property type="entry name" value="PROKAR_LIPOPROTEIN"/>
    <property type="match status" value="1"/>
</dbReference>
<reference evidence="1 2" key="1">
    <citation type="submission" date="2019-03" db="EMBL/GenBank/DDBJ databases">
        <authorList>
            <person name="Kim M.K.M."/>
        </authorList>
    </citation>
    <scope>NUCLEOTIDE SEQUENCE [LARGE SCALE GENOMIC DNA]</scope>
    <source>
        <strain evidence="1 2">17J68-12</strain>
    </source>
</reference>
<evidence type="ECO:0000313" key="1">
    <source>
        <dbReference type="EMBL" id="TCJ18783.1"/>
    </source>
</evidence>
<proteinExistence type="predicted"/>
<protein>
    <submittedName>
        <fullName evidence="1">Uncharacterized protein</fullName>
    </submittedName>
</protein>
<dbReference type="Proteomes" id="UP000295334">
    <property type="component" value="Unassembled WGS sequence"/>
</dbReference>
<dbReference type="AlphaFoldDB" id="A0A4R1BMT4"/>
<gene>
    <name evidence="1" type="ORF">EPD60_03210</name>
</gene>